<dbReference type="InterPro" id="IPR016147">
    <property type="entry name" value="Pili_assmbl_chaperone_N"/>
</dbReference>
<dbReference type="AlphaFoldDB" id="A0A8I1G913"/>
<protein>
    <submittedName>
        <fullName evidence="2">Fimbria/pilus periplasmic chaperone</fullName>
    </submittedName>
</protein>
<dbReference type="Gene3D" id="2.60.40.10">
    <property type="entry name" value="Immunoglobulins"/>
    <property type="match status" value="1"/>
</dbReference>
<dbReference type="Pfam" id="PF00345">
    <property type="entry name" value="PapD_N"/>
    <property type="match status" value="1"/>
</dbReference>
<dbReference type="Proteomes" id="UP000641429">
    <property type="component" value="Unassembled WGS sequence"/>
</dbReference>
<feature type="domain" description="Pili assembly chaperone N-terminal" evidence="1">
    <location>
        <begin position="52"/>
        <end position="100"/>
    </location>
</feature>
<gene>
    <name evidence="2" type="ORF">JGT27_24405</name>
</gene>
<accession>A0A8I1G913</accession>
<comment type="caution">
    <text evidence="2">The sequence shown here is derived from an EMBL/GenBank/DDBJ whole genome shotgun (WGS) entry which is preliminary data.</text>
</comment>
<dbReference type="EMBL" id="JAELXN010000139">
    <property type="protein sequence ID" value="MBJ6598821.1"/>
    <property type="molecule type" value="Genomic_DNA"/>
</dbReference>
<proteinExistence type="predicted"/>
<evidence type="ECO:0000259" key="1">
    <source>
        <dbReference type="Pfam" id="PF00345"/>
    </source>
</evidence>
<sequence>MKATLRILNDWVTTALINNTCNTANIGGIRFLYEAVKKEFSLSVHNPDDKANLTRLIIAGTLYQDKESLHRLCVKAIPSASWENNTQQIAVFTSTKLINRSGALKEADSDKQIDKLNWHATDERLEGLFNGAFSDGKMGGIDTASAVGTPTLQTHTRALSMGAGTTHRKISPVITMSSAYH</sequence>
<reference evidence="2" key="1">
    <citation type="submission" date="2020-12" db="EMBL/GenBank/DDBJ databases">
        <title>Molecular epidemiology of VIM- metallo-b-lactamase-producing Enterobacter cloacae complex isolated in France between 2015 and 2018.</title>
        <authorList>
            <person name="Emeraud C."/>
            <person name="Petit C."/>
            <person name="Bonnin R."/>
            <person name="Naas T."/>
            <person name="Dortet L."/>
        </authorList>
    </citation>
    <scope>NUCLEOTIDE SEQUENCE</scope>
    <source>
        <strain evidence="2">170C2</strain>
    </source>
</reference>
<evidence type="ECO:0000313" key="3">
    <source>
        <dbReference type="Proteomes" id="UP000641429"/>
    </source>
</evidence>
<dbReference type="SUPFAM" id="SSF49354">
    <property type="entry name" value="PapD-like"/>
    <property type="match status" value="1"/>
</dbReference>
<organism evidence="2 3">
    <name type="scientific">Enterobacter asburiae</name>
    <dbReference type="NCBI Taxonomy" id="61645"/>
    <lineage>
        <taxon>Bacteria</taxon>
        <taxon>Pseudomonadati</taxon>
        <taxon>Pseudomonadota</taxon>
        <taxon>Gammaproteobacteria</taxon>
        <taxon>Enterobacterales</taxon>
        <taxon>Enterobacteriaceae</taxon>
        <taxon>Enterobacter</taxon>
        <taxon>Enterobacter cloacae complex</taxon>
    </lineage>
</organism>
<evidence type="ECO:0000313" key="2">
    <source>
        <dbReference type="EMBL" id="MBJ6598821.1"/>
    </source>
</evidence>
<dbReference type="InterPro" id="IPR008962">
    <property type="entry name" value="PapD-like_sf"/>
</dbReference>
<name>A0A8I1G913_ENTAS</name>
<dbReference type="InterPro" id="IPR013783">
    <property type="entry name" value="Ig-like_fold"/>
</dbReference>
<dbReference type="RefSeq" id="WP_199029805.1">
    <property type="nucleotide sequence ID" value="NZ_AP028420.1"/>
</dbReference>